<keyword evidence="3" id="KW-0028">Amino-acid biosynthesis</keyword>
<dbReference type="STRING" id="512399.A8709_12500"/>
<feature type="domain" description="Glycosyl transferase family 3" evidence="5">
    <location>
        <begin position="86"/>
        <end position="327"/>
    </location>
</feature>
<dbReference type="SUPFAM" id="SSF47648">
    <property type="entry name" value="Nucleoside phosphorylase/phosphoribosyltransferase N-terminal domain"/>
    <property type="match status" value="1"/>
</dbReference>
<keyword evidence="3" id="KW-0822">Tryptophan biosynthesis</keyword>
<dbReference type="Proteomes" id="UP000093309">
    <property type="component" value="Unassembled WGS sequence"/>
</dbReference>
<dbReference type="InterPro" id="IPR017459">
    <property type="entry name" value="Glycosyl_Trfase_fam3_N_dom"/>
</dbReference>
<dbReference type="Pfam" id="PF02885">
    <property type="entry name" value="Glycos_trans_3N"/>
    <property type="match status" value="1"/>
</dbReference>
<evidence type="ECO:0000259" key="5">
    <source>
        <dbReference type="Pfam" id="PF00591"/>
    </source>
</evidence>
<name>A0A1C1A315_9BACL</name>
<evidence type="ECO:0000259" key="6">
    <source>
        <dbReference type="Pfam" id="PF02885"/>
    </source>
</evidence>
<evidence type="ECO:0000256" key="2">
    <source>
        <dbReference type="ARBA" id="ARBA00022679"/>
    </source>
</evidence>
<dbReference type="SUPFAM" id="SSF52418">
    <property type="entry name" value="Nucleoside phosphorylase/phosphoribosyltransferase catalytic domain"/>
    <property type="match status" value="1"/>
</dbReference>
<keyword evidence="1 7" id="KW-0328">Glycosyltransferase</keyword>
<dbReference type="PANTHER" id="PTHR43285">
    <property type="entry name" value="ANTHRANILATE PHOSPHORIBOSYLTRANSFERASE"/>
    <property type="match status" value="1"/>
</dbReference>
<dbReference type="GO" id="GO:0005829">
    <property type="term" value="C:cytosol"/>
    <property type="evidence" value="ECO:0007669"/>
    <property type="project" value="TreeGrafter"/>
</dbReference>
<feature type="domain" description="Glycosyl transferase family 3 N-terminal" evidence="6">
    <location>
        <begin position="17"/>
        <end position="68"/>
    </location>
</feature>
<dbReference type="Gene3D" id="1.20.970.10">
    <property type="entry name" value="Transferase, Pyrimidine Nucleoside Phosphorylase, Chain C"/>
    <property type="match status" value="1"/>
</dbReference>
<keyword evidence="4" id="KW-0057">Aromatic amino acid biosynthesis</keyword>
<dbReference type="InterPro" id="IPR000312">
    <property type="entry name" value="Glycosyl_Trfase_fam3"/>
</dbReference>
<organism evidence="7 8">
    <name type="scientific">Paenibacillus pectinilyticus</name>
    <dbReference type="NCBI Taxonomy" id="512399"/>
    <lineage>
        <taxon>Bacteria</taxon>
        <taxon>Bacillati</taxon>
        <taxon>Bacillota</taxon>
        <taxon>Bacilli</taxon>
        <taxon>Bacillales</taxon>
        <taxon>Paenibacillaceae</taxon>
        <taxon>Paenibacillus</taxon>
    </lineage>
</organism>
<comment type="caution">
    <text evidence="7">The sequence shown here is derived from an EMBL/GenBank/DDBJ whole genome shotgun (WGS) entry which is preliminary data.</text>
</comment>
<evidence type="ECO:0000313" key="7">
    <source>
        <dbReference type="EMBL" id="OCT14945.1"/>
    </source>
</evidence>
<protein>
    <submittedName>
        <fullName evidence="7">Anthranilate phosphoribosyltransferase</fullName>
    </submittedName>
</protein>
<accession>A0A1C1A315</accession>
<dbReference type="Gene3D" id="3.40.1030.10">
    <property type="entry name" value="Nucleoside phosphorylase/phosphoribosyltransferase catalytic domain"/>
    <property type="match status" value="1"/>
</dbReference>
<evidence type="ECO:0000256" key="1">
    <source>
        <dbReference type="ARBA" id="ARBA00022676"/>
    </source>
</evidence>
<gene>
    <name evidence="7" type="ORF">A8709_12500</name>
</gene>
<dbReference type="InterPro" id="IPR035902">
    <property type="entry name" value="Nuc_phospho_transferase"/>
</dbReference>
<keyword evidence="2 7" id="KW-0808">Transferase</keyword>
<dbReference type="InterPro" id="IPR005940">
    <property type="entry name" value="Anthranilate_Pribosyl_Tfrase"/>
</dbReference>
<dbReference type="RefSeq" id="WP_065851794.1">
    <property type="nucleotide sequence ID" value="NZ_LYPC01000014.1"/>
</dbReference>
<dbReference type="OrthoDB" id="9926at2"/>
<keyword evidence="8" id="KW-1185">Reference proteome</keyword>
<evidence type="ECO:0000313" key="8">
    <source>
        <dbReference type="Proteomes" id="UP000093309"/>
    </source>
</evidence>
<proteinExistence type="predicted"/>
<dbReference type="GO" id="GO:0004048">
    <property type="term" value="F:anthranilate phosphoribosyltransferase activity"/>
    <property type="evidence" value="ECO:0007669"/>
    <property type="project" value="InterPro"/>
</dbReference>
<dbReference type="GO" id="GO:0000162">
    <property type="term" value="P:L-tryptophan biosynthetic process"/>
    <property type="evidence" value="ECO:0007669"/>
    <property type="project" value="UniProtKB-KW"/>
</dbReference>
<evidence type="ECO:0000256" key="4">
    <source>
        <dbReference type="ARBA" id="ARBA00023141"/>
    </source>
</evidence>
<dbReference type="Pfam" id="PF00591">
    <property type="entry name" value="Glycos_transf_3"/>
    <property type="match status" value="1"/>
</dbReference>
<evidence type="ECO:0000256" key="3">
    <source>
        <dbReference type="ARBA" id="ARBA00022822"/>
    </source>
</evidence>
<reference evidence="8" key="1">
    <citation type="submission" date="2016-05" db="EMBL/GenBank/DDBJ databases">
        <title>Paenibacillus oryzae. sp. nov., isolated from the rice root.</title>
        <authorList>
            <person name="Zhang J."/>
            <person name="Zhang X."/>
        </authorList>
    </citation>
    <scope>NUCLEOTIDE SEQUENCE [LARGE SCALE GENOMIC DNA]</scope>
    <source>
        <strain evidence="8">KCTC13222</strain>
    </source>
</reference>
<sequence length="358" mass="39961">MLKQWIQAMGAEQHKMRDLTYDEAVEAANQMANGDSTDAQCAAFLMALCMKGEADEELMAFIDVYRHNSLNYRSQPNSLNSTGPTEGRKRFPITLPVSLLLASVGFTQVLHGGEALSSRQGTGVKEIVEGFGVSMQLSIKSWQSQLAQLHIGFLPTEQLCPPMGRLKQVREQLGIRTVFDTLERVLNPVLSSSVIIGVEHRKVMESLIPISMRSGFQQAYMINGIDGSEDLPLYASSTIRIVTPWGDESLVVEPQKFGFTSAPLPVLNKEEQIEMVKRIIAGEEGSAVKSERDHVIFNTGLRLKWFDKVDSYEEGFQLAESLLRRNEAHKVMQRWVDQSQQLKLQDGLDNDNSSTQIG</sequence>
<dbReference type="InterPro" id="IPR036320">
    <property type="entry name" value="Glycosyl_Trfase_fam3_N_dom_sf"/>
</dbReference>
<dbReference type="EMBL" id="LYPC01000014">
    <property type="protein sequence ID" value="OCT14945.1"/>
    <property type="molecule type" value="Genomic_DNA"/>
</dbReference>
<dbReference type="PANTHER" id="PTHR43285:SF2">
    <property type="entry name" value="ANTHRANILATE PHOSPHORIBOSYLTRANSFERASE"/>
    <property type="match status" value="1"/>
</dbReference>
<dbReference type="AlphaFoldDB" id="A0A1C1A315"/>